<accession>A0ACD1ADI4</accession>
<keyword evidence="2" id="KW-1185">Reference proteome</keyword>
<sequence>MKVRNNYYENYHDVNDEMLTAATHCNRFSRRNDVTSFNMIDYQSCENCSHLTADDKCLAGLQSRFTNME</sequence>
<organism evidence="1 2">
    <name type="scientific">Anoxybacterium hadale</name>
    <dbReference type="NCBI Taxonomy" id="3408580"/>
    <lineage>
        <taxon>Bacteria</taxon>
        <taxon>Bacillati</taxon>
        <taxon>Bacillota</taxon>
        <taxon>Clostridia</taxon>
        <taxon>Peptostreptococcales</taxon>
        <taxon>Anaerovoracaceae</taxon>
        <taxon>Anoxybacterium</taxon>
    </lineage>
</organism>
<evidence type="ECO:0000313" key="2">
    <source>
        <dbReference type="Proteomes" id="UP000594014"/>
    </source>
</evidence>
<protein>
    <submittedName>
        <fullName evidence="1">Uncharacterized protein</fullName>
    </submittedName>
</protein>
<dbReference type="Proteomes" id="UP000594014">
    <property type="component" value="Chromosome"/>
</dbReference>
<gene>
    <name evidence="1" type="ORF">FRZ06_13845</name>
</gene>
<evidence type="ECO:0000313" key="1">
    <source>
        <dbReference type="EMBL" id="QOX64349.1"/>
    </source>
</evidence>
<proteinExistence type="predicted"/>
<reference evidence="1" key="1">
    <citation type="submission" date="2019-08" db="EMBL/GenBank/DDBJ databases">
        <title>Genome sequence of Clostridiales bacterium MT110.</title>
        <authorList>
            <person name="Cao J."/>
        </authorList>
    </citation>
    <scope>NUCLEOTIDE SEQUENCE</scope>
    <source>
        <strain evidence="1">MT110</strain>
    </source>
</reference>
<dbReference type="EMBL" id="CP042469">
    <property type="protein sequence ID" value="QOX64349.1"/>
    <property type="molecule type" value="Genomic_DNA"/>
</dbReference>
<name>A0ACD1ADI4_9FIRM</name>